<comment type="cofactor">
    <cofactor evidence="1 13">
        <name>K(+)</name>
        <dbReference type="ChEBI" id="CHEBI:29103"/>
    </cofactor>
</comment>
<evidence type="ECO:0000256" key="6">
    <source>
        <dbReference type="ARBA" id="ARBA00022749"/>
    </source>
</evidence>
<dbReference type="CDD" id="cd00381">
    <property type="entry name" value="IMPDH"/>
    <property type="match status" value="1"/>
</dbReference>
<dbReference type="GO" id="GO:0000166">
    <property type="term" value="F:nucleotide binding"/>
    <property type="evidence" value="ECO:0007669"/>
    <property type="project" value="UniProtKB-UniRule"/>
</dbReference>
<evidence type="ECO:0000256" key="17">
    <source>
        <dbReference type="PROSITE-ProRule" id="PRU00703"/>
    </source>
</evidence>
<dbReference type="PIRSF" id="PIRSF000130">
    <property type="entry name" value="IMPDH"/>
    <property type="match status" value="1"/>
</dbReference>
<dbReference type="GO" id="GO:0046872">
    <property type="term" value="F:metal ion binding"/>
    <property type="evidence" value="ECO:0007669"/>
    <property type="project" value="UniProtKB-UniRule"/>
</dbReference>
<feature type="domain" description="CBS" evidence="20">
    <location>
        <begin position="92"/>
        <end position="147"/>
    </location>
</feature>
<evidence type="ECO:0000256" key="7">
    <source>
        <dbReference type="ARBA" id="ARBA00022755"/>
    </source>
</evidence>
<evidence type="ECO:0000313" key="21">
    <source>
        <dbReference type="EMBL" id="MQY50392.1"/>
    </source>
</evidence>
<organism evidence="21 22">
    <name type="scientific">Rhodocyclus tenuis</name>
    <name type="common">Rhodospirillum tenue</name>
    <dbReference type="NCBI Taxonomy" id="1066"/>
    <lineage>
        <taxon>Bacteria</taxon>
        <taxon>Pseudomonadati</taxon>
        <taxon>Pseudomonadota</taxon>
        <taxon>Betaproteobacteria</taxon>
        <taxon>Rhodocyclales</taxon>
        <taxon>Rhodocyclaceae</taxon>
        <taxon>Rhodocyclus</taxon>
    </lineage>
</organism>
<evidence type="ECO:0000256" key="2">
    <source>
        <dbReference type="ARBA" id="ARBA00005502"/>
    </source>
</evidence>
<evidence type="ECO:0000256" key="9">
    <source>
        <dbReference type="ARBA" id="ARBA00023002"/>
    </source>
</evidence>
<feature type="domain" description="CBS" evidence="20">
    <location>
        <begin position="151"/>
        <end position="209"/>
    </location>
</feature>
<protein>
    <recommendedName>
        <fullName evidence="13 19">Inosine-5'-monophosphate dehydrogenase</fullName>
        <shortName evidence="13">IMP dehydrogenase</shortName>
        <shortName evidence="13">IMPD</shortName>
        <shortName evidence="13">IMPDH</shortName>
        <ecNumber evidence="13 19">1.1.1.205</ecNumber>
    </recommendedName>
</protein>
<dbReference type="AlphaFoldDB" id="A0A6L5JU86"/>
<feature type="binding site" description="in other chain" evidence="13 16">
    <location>
        <position position="298"/>
    </location>
    <ligand>
        <name>K(+)</name>
        <dbReference type="ChEBI" id="CHEBI:29103"/>
        <note>ligand shared between two tetrameric partners</note>
    </ligand>
</feature>
<dbReference type="InterPro" id="IPR046342">
    <property type="entry name" value="CBS_dom_sf"/>
</dbReference>
<comment type="subunit">
    <text evidence="3 13">Homotetramer.</text>
</comment>
<evidence type="ECO:0000256" key="1">
    <source>
        <dbReference type="ARBA" id="ARBA00001958"/>
    </source>
</evidence>
<comment type="caution">
    <text evidence="21">The sequence shown here is derived from an EMBL/GenBank/DDBJ whole genome shotgun (WGS) entry which is preliminary data.</text>
</comment>
<keyword evidence="10 13" id="KW-0520">NAD</keyword>
<evidence type="ECO:0000256" key="15">
    <source>
        <dbReference type="PIRSR" id="PIRSR000130-3"/>
    </source>
</evidence>
<evidence type="ECO:0000256" key="13">
    <source>
        <dbReference type="HAMAP-Rule" id="MF_01964"/>
    </source>
</evidence>
<sequence>MRLIQKALTFDDVLLVPAHSAILPRDVSLRTRFTRNISLDLPLVSAAMDTVTESRLAIALAQEGGIGIVHKNLRPKVQAAEVSKVKRFESGVLKDPITVPPTMTVREVLELTHQHKISGVPVVDGKRVVGIVTNRDLRFETNLDQPVANIMTPRERLVTVKEGASVAEGQALIHKHRLERVLVVNDDFDLRGLITVKDILKSTEHPNASKDASGRLRVGAAIGVGAGTEERAELLAEAGVDVLVVDTAHGHSQGVLDRVRWVKTNFPHVEVVGGNIATADAARALLDHGADGVKVGIGPGSICTTRIVAGVGVPQITAIQNVADALRGTGVPMIADGGVRYSGDISKAIAAGADAVMLGGLFAGTEEAPGEVELFQGRSYKSYRGMGSIGAMAAGAADRYFQETTANVDKLVPEGIEGRVPYKGSVLAVVHQLMGGLRSSMGYLGCATIAQMHEQAAFVEITAAGVRESHVHDVQITKEAPNYHVE</sequence>
<dbReference type="PANTHER" id="PTHR11911:SF111">
    <property type="entry name" value="INOSINE-5'-MONOPHOSPHATE DEHYDROGENASE"/>
    <property type="match status" value="1"/>
</dbReference>
<evidence type="ECO:0000256" key="11">
    <source>
        <dbReference type="ARBA" id="ARBA00023122"/>
    </source>
</evidence>
<comment type="pathway">
    <text evidence="13 19">Purine metabolism; XMP biosynthesis via de novo pathway; XMP from IMP: step 1/1.</text>
</comment>
<accession>A0A6L5JU86</accession>
<evidence type="ECO:0000259" key="20">
    <source>
        <dbReference type="PROSITE" id="PS51371"/>
    </source>
</evidence>
<keyword evidence="8 13" id="KW-0630">Potassium</keyword>
<comment type="catalytic activity">
    <reaction evidence="12 13 19">
        <text>IMP + NAD(+) + H2O = XMP + NADH + H(+)</text>
        <dbReference type="Rhea" id="RHEA:11708"/>
        <dbReference type="ChEBI" id="CHEBI:15377"/>
        <dbReference type="ChEBI" id="CHEBI:15378"/>
        <dbReference type="ChEBI" id="CHEBI:57464"/>
        <dbReference type="ChEBI" id="CHEBI:57540"/>
        <dbReference type="ChEBI" id="CHEBI:57945"/>
        <dbReference type="ChEBI" id="CHEBI:58053"/>
        <dbReference type="EC" id="1.1.1.205"/>
    </reaction>
</comment>
<dbReference type="GO" id="GO:0006177">
    <property type="term" value="P:GMP biosynthetic process"/>
    <property type="evidence" value="ECO:0007669"/>
    <property type="project" value="UniProtKB-UniRule"/>
</dbReference>
<feature type="active site" description="Proton acceptor" evidence="13 14">
    <location>
        <position position="399"/>
    </location>
</feature>
<feature type="binding site" description="in other chain" evidence="13 16">
    <location>
        <position position="300"/>
    </location>
    <ligand>
        <name>K(+)</name>
        <dbReference type="ChEBI" id="CHEBI:29103"/>
        <note>ligand shared between two tetrameric partners</note>
    </ligand>
</feature>
<feature type="binding site" evidence="13 15">
    <location>
        <begin position="296"/>
        <end position="298"/>
    </location>
    <ligand>
        <name>NAD(+)</name>
        <dbReference type="ChEBI" id="CHEBI:57540"/>
    </ligand>
</feature>
<dbReference type="SMART" id="SM00116">
    <property type="entry name" value="CBS"/>
    <property type="match status" value="2"/>
</dbReference>
<keyword evidence="6 13" id="KW-0332">GMP biosynthesis</keyword>
<feature type="binding site" evidence="13">
    <location>
        <position position="246"/>
    </location>
    <ligand>
        <name>NAD(+)</name>
        <dbReference type="ChEBI" id="CHEBI:57540"/>
    </ligand>
</feature>
<dbReference type="PANTHER" id="PTHR11911">
    <property type="entry name" value="INOSINE-5-MONOPHOSPHATE DEHYDROGENASE RELATED"/>
    <property type="match status" value="1"/>
</dbReference>
<evidence type="ECO:0000256" key="10">
    <source>
        <dbReference type="ARBA" id="ARBA00023027"/>
    </source>
</evidence>
<dbReference type="InterPro" id="IPR005990">
    <property type="entry name" value="IMP_DH"/>
</dbReference>
<feature type="binding site" evidence="13">
    <location>
        <position position="301"/>
    </location>
    <ligand>
        <name>IMP</name>
        <dbReference type="ChEBI" id="CHEBI:58053"/>
    </ligand>
</feature>
<evidence type="ECO:0000256" key="12">
    <source>
        <dbReference type="ARBA" id="ARBA00048028"/>
    </source>
</evidence>
<feature type="active site" description="Thioimidate intermediate" evidence="13 14">
    <location>
        <position position="303"/>
    </location>
</feature>
<evidence type="ECO:0000256" key="16">
    <source>
        <dbReference type="PIRSR" id="PIRSR000130-4"/>
    </source>
</evidence>
<evidence type="ECO:0000256" key="5">
    <source>
        <dbReference type="ARBA" id="ARBA00022737"/>
    </source>
</evidence>
<feature type="binding site" evidence="15">
    <location>
        <begin position="246"/>
        <end position="248"/>
    </location>
    <ligand>
        <name>NAD(+)</name>
        <dbReference type="ChEBI" id="CHEBI:57540"/>
    </ligand>
</feature>
<dbReference type="NCBIfam" id="TIGR01302">
    <property type="entry name" value="IMP_dehydrog"/>
    <property type="match status" value="1"/>
</dbReference>
<evidence type="ECO:0000256" key="3">
    <source>
        <dbReference type="ARBA" id="ARBA00011881"/>
    </source>
</evidence>
<feature type="binding site" evidence="13">
    <location>
        <begin position="383"/>
        <end position="387"/>
    </location>
    <ligand>
        <name>IMP</name>
        <dbReference type="ChEBI" id="CHEBI:58053"/>
    </ligand>
</feature>
<dbReference type="EC" id="1.1.1.205" evidence="13 19"/>
<dbReference type="FunFam" id="3.20.20.70:FF:000003">
    <property type="entry name" value="GMP reductase"/>
    <property type="match status" value="1"/>
</dbReference>
<reference evidence="21 22" key="1">
    <citation type="submission" date="2019-10" db="EMBL/GenBank/DDBJ databases">
        <title>Whole-genome sequence of the purple nonsulfur photosynthetic bacterium Rhodocyclus tenuis.</title>
        <authorList>
            <person name="Kyndt J.A."/>
            <person name="Meyer T.E."/>
        </authorList>
    </citation>
    <scope>NUCLEOTIDE SEQUENCE [LARGE SCALE GENOMIC DNA]</scope>
    <source>
        <strain evidence="21 22">DSM 110</strain>
    </source>
</reference>
<keyword evidence="7 13" id="KW-0658">Purine biosynthesis</keyword>
<dbReference type="InterPro" id="IPR000644">
    <property type="entry name" value="CBS_dom"/>
</dbReference>
<evidence type="ECO:0000256" key="19">
    <source>
        <dbReference type="RuleBase" id="RU003928"/>
    </source>
</evidence>
<feature type="binding site" evidence="13">
    <location>
        <position position="470"/>
    </location>
    <ligand>
        <name>K(+)</name>
        <dbReference type="ChEBI" id="CHEBI:29103"/>
        <note>ligand shared between two tetrameric partners</note>
    </ligand>
</feature>
<dbReference type="SUPFAM" id="SSF51412">
    <property type="entry name" value="Inosine monophosphate dehydrogenase (IMPDH)"/>
    <property type="match status" value="1"/>
</dbReference>
<dbReference type="EMBL" id="WIXJ01000001">
    <property type="protein sequence ID" value="MQY50392.1"/>
    <property type="molecule type" value="Genomic_DNA"/>
</dbReference>
<keyword evidence="9 13" id="KW-0560">Oxidoreductase</keyword>
<feature type="binding site" evidence="13">
    <location>
        <begin position="336"/>
        <end position="338"/>
    </location>
    <ligand>
        <name>IMP</name>
        <dbReference type="ChEBI" id="CHEBI:58053"/>
    </ligand>
</feature>
<dbReference type="OrthoDB" id="9805398at2"/>
<feature type="binding site" description="in other chain" evidence="13 16">
    <location>
        <position position="303"/>
    </location>
    <ligand>
        <name>K(+)</name>
        <dbReference type="ChEBI" id="CHEBI:29103"/>
        <note>ligand shared between two tetrameric partners</note>
    </ligand>
</feature>
<proteinExistence type="inferred from homology"/>
<dbReference type="Pfam" id="PF00571">
    <property type="entry name" value="CBS"/>
    <property type="match status" value="2"/>
</dbReference>
<dbReference type="SMART" id="SM01240">
    <property type="entry name" value="IMPDH"/>
    <property type="match status" value="1"/>
</dbReference>
<name>A0A6L5JU86_RHOTE</name>
<dbReference type="CDD" id="cd04601">
    <property type="entry name" value="CBS_pair_IMPDH"/>
    <property type="match status" value="1"/>
</dbReference>
<dbReference type="Gene3D" id="3.20.20.70">
    <property type="entry name" value="Aldolase class I"/>
    <property type="match status" value="1"/>
</dbReference>
<keyword evidence="11 17" id="KW-0129">CBS domain</keyword>
<evidence type="ECO:0000313" key="22">
    <source>
        <dbReference type="Proteomes" id="UP000480275"/>
    </source>
</evidence>
<feature type="binding site" evidence="13">
    <location>
        <position position="414"/>
    </location>
    <ligand>
        <name>IMP</name>
        <dbReference type="ChEBI" id="CHEBI:58053"/>
    </ligand>
</feature>
<feature type="binding site" evidence="13">
    <location>
        <begin position="359"/>
        <end position="360"/>
    </location>
    <ligand>
        <name>IMP</name>
        <dbReference type="ChEBI" id="CHEBI:58053"/>
    </ligand>
</feature>
<comment type="function">
    <text evidence="13">Catalyzes the conversion of inosine 5'-phosphate (IMP) to xanthosine 5'-phosphate (XMP), the first committed and rate-limiting step in the de novo synthesis of guanine nucleotides, and therefore plays an important role in the regulation of cell growth.</text>
</comment>
<comment type="activity regulation">
    <text evidence="13">Mycophenolic acid (MPA) is a non-competitive inhibitor that prevents formation of the closed enzyme conformation by binding to the same site as the amobile flap. In contrast, mizoribine monophosphate (MZP) is a competitive inhibitor that induces the closed conformation. MPA is a potent inhibitor of mammalian IMPDHs but a poor inhibitor of the bacterial enzymes. MZP is a more potent inhibitor of bacterial IMPDH.</text>
</comment>
<feature type="binding site" evidence="13">
    <location>
        <position position="469"/>
    </location>
    <ligand>
        <name>K(+)</name>
        <dbReference type="ChEBI" id="CHEBI:29103"/>
        <note>ligand shared between two tetrameric partners</note>
    </ligand>
</feature>
<evidence type="ECO:0000256" key="8">
    <source>
        <dbReference type="ARBA" id="ARBA00022958"/>
    </source>
</evidence>
<evidence type="ECO:0000256" key="14">
    <source>
        <dbReference type="PIRSR" id="PIRSR000130-1"/>
    </source>
</evidence>
<dbReference type="PROSITE" id="PS51371">
    <property type="entry name" value="CBS"/>
    <property type="match status" value="2"/>
</dbReference>
<dbReference type="InterPro" id="IPR013785">
    <property type="entry name" value="Aldolase_TIM"/>
</dbReference>
<comment type="similarity">
    <text evidence="2 13 18">Belongs to the IMPDH/GMPR family.</text>
</comment>
<dbReference type="PROSITE" id="PS00487">
    <property type="entry name" value="IMP_DH_GMP_RED"/>
    <property type="match status" value="1"/>
</dbReference>
<dbReference type="GO" id="GO:0006183">
    <property type="term" value="P:GTP biosynthetic process"/>
    <property type="evidence" value="ECO:0007669"/>
    <property type="project" value="TreeGrafter"/>
</dbReference>
<dbReference type="InterPro" id="IPR001093">
    <property type="entry name" value="IMP_DH_GMPRt"/>
</dbReference>
<dbReference type="UniPathway" id="UPA00601">
    <property type="reaction ID" value="UER00295"/>
</dbReference>
<feature type="binding site" evidence="13">
    <location>
        <position position="468"/>
    </location>
    <ligand>
        <name>K(+)</name>
        <dbReference type="ChEBI" id="CHEBI:29103"/>
        <note>ligand shared between two tetrameric partners</note>
    </ligand>
</feature>
<comment type="caution">
    <text evidence="13">Lacks conserved residue(s) required for the propagation of feature annotation.</text>
</comment>
<dbReference type="GO" id="GO:0003938">
    <property type="term" value="F:IMP dehydrogenase activity"/>
    <property type="evidence" value="ECO:0007669"/>
    <property type="project" value="UniProtKB-UniRule"/>
</dbReference>
<dbReference type="Pfam" id="PF00478">
    <property type="entry name" value="IMPDH"/>
    <property type="match status" value="1"/>
</dbReference>
<keyword evidence="4 13" id="KW-0479">Metal-binding</keyword>
<keyword evidence="5" id="KW-0677">Repeat</keyword>
<evidence type="ECO:0000256" key="4">
    <source>
        <dbReference type="ARBA" id="ARBA00022723"/>
    </source>
</evidence>
<evidence type="ECO:0000256" key="18">
    <source>
        <dbReference type="RuleBase" id="RU003927"/>
    </source>
</evidence>
<dbReference type="Proteomes" id="UP000480275">
    <property type="component" value="Unassembled WGS sequence"/>
</dbReference>
<dbReference type="InterPro" id="IPR015875">
    <property type="entry name" value="IMP_DH/GMP_Rdtase_CS"/>
</dbReference>
<gene>
    <name evidence="13 21" type="primary">guaB</name>
    <name evidence="21" type="ORF">GHK24_01155</name>
</gene>
<dbReference type="HAMAP" id="MF_01964">
    <property type="entry name" value="IMPDH"/>
    <property type="match status" value="1"/>
</dbReference>
<dbReference type="SUPFAM" id="SSF54631">
    <property type="entry name" value="CBS-domain pair"/>
    <property type="match status" value="1"/>
</dbReference>